<protein>
    <recommendedName>
        <fullName evidence="8">Serine/threonine-protein phosphatase 4 regulatory subunit 3-like central domain-containing protein</fullName>
    </recommendedName>
</protein>
<dbReference type="EMBL" id="JBANMG010000010">
    <property type="protein sequence ID" value="KAK6948571.1"/>
    <property type="molecule type" value="Genomic_DNA"/>
</dbReference>
<reference evidence="6 7" key="1">
    <citation type="journal article" date="2024" name="Front Chem Biol">
        <title>Unveiling the potential of Daldinia eschscholtzii MFLUCC 19-0629 through bioactivity and bioinformatics studies for enhanced sustainable agriculture production.</title>
        <authorList>
            <person name="Brooks S."/>
            <person name="Weaver J.A."/>
            <person name="Klomchit A."/>
            <person name="Alharthi S.A."/>
            <person name="Onlamun T."/>
            <person name="Nurani R."/>
            <person name="Vong T.K."/>
            <person name="Alberti F."/>
            <person name="Greco C."/>
        </authorList>
    </citation>
    <scope>NUCLEOTIDE SEQUENCE [LARGE SCALE GENOMIC DNA]</scope>
    <source>
        <strain evidence="6">MFLUCC 19-0629</strain>
    </source>
</reference>
<gene>
    <name evidence="6" type="ORF">Daesc_010341</name>
</gene>
<evidence type="ECO:0000259" key="5">
    <source>
        <dbReference type="Pfam" id="PF22972"/>
    </source>
</evidence>
<keyword evidence="7" id="KW-1185">Reference proteome</keyword>
<feature type="region of interest" description="Disordered" evidence="3">
    <location>
        <begin position="1117"/>
        <end position="1228"/>
    </location>
</feature>
<dbReference type="InterPro" id="IPR051137">
    <property type="entry name" value="PP4R3-like"/>
</dbReference>
<dbReference type="PANTHER" id="PTHR23318:SF0">
    <property type="entry name" value="SERINE_THREONINE-PROTEIN PHOSPHATASE 4 REGULATORY SUBUNIT 3"/>
    <property type="match status" value="1"/>
</dbReference>
<dbReference type="InterPro" id="IPR016024">
    <property type="entry name" value="ARM-type_fold"/>
</dbReference>
<dbReference type="SUPFAM" id="SSF48371">
    <property type="entry name" value="ARM repeat"/>
    <property type="match status" value="1"/>
</dbReference>
<dbReference type="GO" id="GO:0072542">
    <property type="term" value="F:protein phosphatase activator activity"/>
    <property type="evidence" value="ECO:0007669"/>
    <property type="project" value="TreeGrafter"/>
</dbReference>
<proteinExistence type="predicted"/>
<feature type="compositionally biased region" description="Low complexity" evidence="3">
    <location>
        <begin position="1172"/>
        <end position="1185"/>
    </location>
</feature>
<dbReference type="InterPro" id="IPR011989">
    <property type="entry name" value="ARM-like"/>
</dbReference>
<accession>A0AAX6M8P9</accession>
<dbReference type="GO" id="GO:0005654">
    <property type="term" value="C:nucleoplasm"/>
    <property type="evidence" value="ECO:0007669"/>
    <property type="project" value="TreeGrafter"/>
</dbReference>
<dbReference type="AlphaFoldDB" id="A0AAX6M8P9"/>
<name>A0AAX6M8P9_9PEZI</name>
<dbReference type="PANTHER" id="PTHR23318">
    <property type="entry name" value="ATP SYNTHASE GAMMA-RELATED"/>
    <property type="match status" value="1"/>
</dbReference>
<dbReference type="Pfam" id="PF22972">
    <property type="entry name" value="EVH1_PP4R3"/>
    <property type="match status" value="1"/>
</dbReference>
<sequence length="1228" mass="139723">MARPPALSKTTFVVEYGPPPSANLLLADGSRWKGTSGVGKRGPPQPGNRYNLLLYLKGLSEDQDALPLLRTAYASKKSLGKDYVLGNAGLSETRLQGNDHAGALVAEWDAVIELARRIWQDPNVLEDWITHMFYDHFRGRILRDDATKAQTLDRVLRWSDKWAEVRYRYMNHYLRDDPDNWMRADQAAFREAGDHANEIVHTSSLQDDCQLAESHWFIPEHRALFFDVYRLGVREARRLVYLTNWDNVSAIIRGVFTWTIDFINRYIHWREALMRSETREHLNEARRVRNQSNQARNAQRAQMAASMKSNMRGTDDAYHRHRAHPEEKVAALTLLSQTDTELSLQQHLDLAPDLLQYNRLAVDVESDVPLTMAAQPVPHPSTDKKRVKVYELRNNDWFDRGTGFCTAALNISEDGHQRDPRVIVESEDQPDRVLLETRICKEDGFHKQQETLIVWTEPTNGVDMALSFQEAEGCAMIWKFINSIQQQYQPVNAPDDSLSDDLAMEGINPISLPPASMANLAEIESQMRGLSGTVNGRDALTKYVLAEDYIGKLIPLVSVAEDLESLNDLHRLCNIMKIIILLNDTSIIEHAVSDESVIGVVGALEYDPDFPSHKANHRQWLEGEGRFKEVVRIEDTQILKKIHQTYRLQYLKDVVLARILDDNTFSVLNSLIFFNQVDIVQHLQSNSAFLAELFNIFKSTQPDPRRKKEAVLFIQQCCAIAKNLQPPARQTLYNNFLANGLLQVINFGLRHGDVAVRVGATDILVSMIDHDPQMIRSMIYRQLQEKQLPLTDSLIDLLLVEVDLGVKSQISDALKVLLDQGPPVQQETFTKANGEYGVRPASRIPPNADPQQDNFLNTFYERSASRLFQPLINLEGRTKMEFSVQQGSIFTYLIEILCFFIRQHQHRSKFFVLNNDIVSRISQLLSCPEKFLKLIAIRFLRQLIGLQDEFYVKHVSEKKVIGPVLDVLLETMPRDNLLSSACLEFFEFIRKENIKDLVKHIVENYRDKVQKLAYLDLFRTLIMRYDQTGGFSANMDYYIEVDDEPRRRANIINPKTGALMEHIAMDQAEEEYWNTSDDEEDLQAKPGSRTSTNGDSNAKPLVDYASDEEADENLDAGALSADEDRQDDGAKKTDENPGDVAPPPERLSEKRRREEDEEDDLSKMVQHKRRNSSTASSSASGVSGVLRKKRSISGARDAGGGPRKIAISLSPNLKGNNGQDEARTEDET</sequence>
<evidence type="ECO:0000256" key="1">
    <source>
        <dbReference type="ARBA" id="ARBA00004123"/>
    </source>
</evidence>
<evidence type="ECO:0000256" key="2">
    <source>
        <dbReference type="ARBA" id="ARBA00023242"/>
    </source>
</evidence>
<feature type="compositionally biased region" description="Acidic residues" evidence="3">
    <location>
        <begin position="1071"/>
        <end position="1081"/>
    </location>
</feature>
<dbReference type="GO" id="GO:0006974">
    <property type="term" value="P:DNA damage response"/>
    <property type="evidence" value="ECO:0007669"/>
    <property type="project" value="TreeGrafter"/>
</dbReference>
<evidence type="ECO:0008006" key="8">
    <source>
        <dbReference type="Google" id="ProtNLM"/>
    </source>
</evidence>
<evidence type="ECO:0000259" key="4">
    <source>
        <dbReference type="Pfam" id="PF04802"/>
    </source>
</evidence>
<dbReference type="Gene3D" id="2.30.29.30">
    <property type="entry name" value="Pleckstrin-homology domain (PH domain)/Phosphotyrosine-binding domain (PTB)"/>
    <property type="match status" value="1"/>
</dbReference>
<evidence type="ECO:0000256" key="3">
    <source>
        <dbReference type="SAM" id="MobiDB-lite"/>
    </source>
</evidence>
<keyword evidence="2" id="KW-0539">Nucleus</keyword>
<dbReference type="SUPFAM" id="SSF50729">
    <property type="entry name" value="PH domain-like"/>
    <property type="match status" value="1"/>
</dbReference>
<dbReference type="InterPro" id="IPR055236">
    <property type="entry name" value="EVH1_PP4R3"/>
</dbReference>
<dbReference type="InterPro" id="IPR006887">
    <property type="entry name" value="P4R3-like_central_dom"/>
</dbReference>
<feature type="region of interest" description="Disordered" evidence="3">
    <location>
        <begin position="1071"/>
        <end position="1101"/>
    </location>
</feature>
<comment type="subcellular location">
    <subcellularLocation>
        <location evidence="1">Nucleus</location>
    </subcellularLocation>
</comment>
<dbReference type="InterPro" id="IPR011993">
    <property type="entry name" value="PH-like_dom_sf"/>
</dbReference>
<dbReference type="Gene3D" id="1.25.10.10">
    <property type="entry name" value="Leucine-rich Repeat Variant"/>
    <property type="match status" value="1"/>
</dbReference>
<dbReference type="Proteomes" id="UP001369815">
    <property type="component" value="Unassembled WGS sequence"/>
</dbReference>
<comment type="caution">
    <text evidence="6">The sequence shown here is derived from an EMBL/GenBank/DDBJ whole genome shotgun (WGS) entry which is preliminary data.</text>
</comment>
<dbReference type="Pfam" id="PF04802">
    <property type="entry name" value="PP4R3"/>
    <property type="match status" value="1"/>
</dbReference>
<dbReference type="GO" id="GO:0030289">
    <property type="term" value="C:protein phosphatase 4 complex"/>
    <property type="evidence" value="ECO:0007669"/>
    <property type="project" value="TreeGrafter"/>
</dbReference>
<evidence type="ECO:0000313" key="6">
    <source>
        <dbReference type="EMBL" id="KAK6948571.1"/>
    </source>
</evidence>
<organism evidence="6 7">
    <name type="scientific">Daldinia eschscholtzii</name>
    <dbReference type="NCBI Taxonomy" id="292717"/>
    <lineage>
        <taxon>Eukaryota</taxon>
        <taxon>Fungi</taxon>
        <taxon>Dikarya</taxon>
        <taxon>Ascomycota</taxon>
        <taxon>Pezizomycotina</taxon>
        <taxon>Sordariomycetes</taxon>
        <taxon>Xylariomycetidae</taxon>
        <taxon>Xylariales</taxon>
        <taxon>Hypoxylaceae</taxon>
        <taxon>Daldinia</taxon>
    </lineage>
</organism>
<feature type="domain" description="PP4R3 EVH1-like" evidence="5">
    <location>
        <begin position="384"/>
        <end position="487"/>
    </location>
</feature>
<feature type="compositionally biased region" description="Polar residues" evidence="3">
    <location>
        <begin position="1209"/>
        <end position="1219"/>
    </location>
</feature>
<evidence type="ECO:0000313" key="7">
    <source>
        <dbReference type="Proteomes" id="UP001369815"/>
    </source>
</evidence>
<feature type="domain" description="Serine/threonine-protein phosphatase 4 regulatory subunit 3-like central" evidence="4">
    <location>
        <begin position="522"/>
        <end position="1027"/>
    </location>
</feature>